<sequence length="1001" mass="119423">MEIEDQRQQRLSLIEKYDYYTYHEFSLKPALLTHYIQLLKEEREYDKIDQIFLCYLHQFNQFYLREDSIYKQQQQQSQQNVLSDYSFQNNDQNTHNTFNSLKLVPLVEKQKKLKRLLHFLVIISYQHTLNIRKYLENEKIRDFDELYFDSLILYAKSKNDQAREKQILCQKLVYFIHFNLEGQLSSHKTTQEENNEENVSQLSNIIQNESQVLSKQGILESLYAICYYYFVQENYEQAEYYVNKIELQLLDQDTNEAMQEEEQVSYNHEITSFFKKDIYEGIKDICQQVKQENVLKKQQMEQEDNISDEQIQQPQDILEEGDDEGAKQGKSSLQKIRQKLSQQESGIINNDDLQQETEADIEIHSRKESFQEEAGEFIRNSRKNSICKIMSQDIEEQNNLQYSRLRSQNEEEYRLIEQDFYNSFTALVENEQVKIADSLLQQNLNHQNNIDLKNQKEFHELLYREFSSDTNLSLNLITIQIQTEGSQQNTIENYILQCEDIIKQKGIPIPSSIFAFFMTLAKVQKFEDNIQYVILSIENILKNYCSQNQLNLGVIYDNLSKPEGYERNEKKEGIAGLKNYQEIYSVYTLIMLKNIFYLRLAAIYKKNQKDTSQLSLNFEQPKNDDILKNVFMLWNILYQFNLTKKSQIAQFIQITNNYTCLQLIKAVIFTYWTRYFLEKAFHTQNKKRLTNSPSHQIYKYQFNLNQIGQILAQEEVYLQTEYDFFNYTSTFSLKFEDFEEYLMINSLAPQFSVKNFEEEAFEFLLSQIFKQEKKMLKQYNSEQTSSNNNKGVDLEDQTLENKLLFLGKKEQNQYKSYKKYALEKIRYYYLSGNFSKSLRMLISLMNQNFLQKYKNQEIFTKESINSMLATSLYHQKCYVECLICLQFSDKVNYQHIQKVLDKISYFNYSYVPLLINITLIKQLVIKFNKDSVLTKKLVERIESPECNQNYSDGKHHKIKTLLKIKFLKNLKDKQFEIQQMQVISSSLQSVSLSSYQPAKQL</sequence>
<dbReference type="InParanoid" id="Q24HJ4"/>
<dbReference type="EMBL" id="GG662244">
    <property type="protein sequence ID" value="EAS07237.2"/>
    <property type="molecule type" value="Genomic_DNA"/>
</dbReference>
<dbReference type="KEGG" id="tet:TTHERM_01001290"/>
<reference evidence="2" key="1">
    <citation type="journal article" date="2006" name="PLoS Biol.">
        <title>Macronuclear genome sequence of the ciliate Tetrahymena thermophila, a model eukaryote.</title>
        <authorList>
            <person name="Eisen J.A."/>
            <person name="Coyne R.S."/>
            <person name="Wu M."/>
            <person name="Wu D."/>
            <person name="Thiagarajan M."/>
            <person name="Wortman J.R."/>
            <person name="Badger J.H."/>
            <person name="Ren Q."/>
            <person name="Amedeo P."/>
            <person name="Jones K.M."/>
            <person name="Tallon L.J."/>
            <person name="Delcher A.L."/>
            <person name="Salzberg S.L."/>
            <person name="Silva J.C."/>
            <person name="Haas B.J."/>
            <person name="Majoros W.H."/>
            <person name="Farzad M."/>
            <person name="Carlton J.M."/>
            <person name="Smith R.K. Jr."/>
            <person name="Garg J."/>
            <person name="Pearlman R.E."/>
            <person name="Karrer K.M."/>
            <person name="Sun L."/>
            <person name="Manning G."/>
            <person name="Elde N.C."/>
            <person name="Turkewitz A.P."/>
            <person name="Asai D.J."/>
            <person name="Wilkes D.E."/>
            <person name="Wang Y."/>
            <person name="Cai H."/>
            <person name="Collins K."/>
            <person name="Stewart B.A."/>
            <person name="Lee S.R."/>
            <person name="Wilamowska K."/>
            <person name="Weinberg Z."/>
            <person name="Ruzzo W.L."/>
            <person name="Wloga D."/>
            <person name="Gaertig J."/>
            <person name="Frankel J."/>
            <person name="Tsao C.-C."/>
            <person name="Gorovsky M.A."/>
            <person name="Keeling P.J."/>
            <person name="Waller R.F."/>
            <person name="Patron N.J."/>
            <person name="Cherry J.M."/>
            <person name="Stover N.A."/>
            <person name="Krieger C.J."/>
            <person name="del Toro C."/>
            <person name="Ryder H.F."/>
            <person name="Williamson S.C."/>
            <person name="Barbeau R.A."/>
            <person name="Hamilton E.P."/>
            <person name="Orias E."/>
        </authorList>
    </citation>
    <scope>NUCLEOTIDE SEQUENCE [LARGE SCALE GENOMIC DNA]</scope>
    <source>
        <strain evidence="2">SB210</strain>
    </source>
</reference>
<protein>
    <submittedName>
        <fullName evidence="1">Uncharacterized protein</fullName>
    </submittedName>
</protein>
<dbReference type="RefSeq" id="XP_001027479.2">
    <property type="nucleotide sequence ID" value="XM_001027479.2"/>
</dbReference>
<accession>Q24HJ4</accession>
<dbReference type="HOGENOM" id="CLU_342406_0_0_1"/>
<organism evidence="1 2">
    <name type="scientific">Tetrahymena thermophila (strain SB210)</name>
    <dbReference type="NCBI Taxonomy" id="312017"/>
    <lineage>
        <taxon>Eukaryota</taxon>
        <taxon>Sar</taxon>
        <taxon>Alveolata</taxon>
        <taxon>Ciliophora</taxon>
        <taxon>Intramacronucleata</taxon>
        <taxon>Oligohymenophorea</taxon>
        <taxon>Hymenostomatida</taxon>
        <taxon>Tetrahymenina</taxon>
        <taxon>Tetrahymenidae</taxon>
        <taxon>Tetrahymena</taxon>
    </lineage>
</organism>
<keyword evidence="2" id="KW-1185">Reference proteome</keyword>
<gene>
    <name evidence="1" type="ORF">TTHERM_01001290</name>
</gene>
<name>Q24HJ4_TETTS</name>
<dbReference type="AlphaFoldDB" id="Q24HJ4"/>
<evidence type="ECO:0000313" key="2">
    <source>
        <dbReference type="Proteomes" id="UP000009168"/>
    </source>
</evidence>
<dbReference type="Proteomes" id="UP000009168">
    <property type="component" value="Unassembled WGS sequence"/>
</dbReference>
<proteinExistence type="predicted"/>
<dbReference type="GeneID" id="7839655"/>
<evidence type="ECO:0000313" key="1">
    <source>
        <dbReference type="EMBL" id="EAS07237.2"/>
    </source>
</evidence>